<dbReference type="PROSITE" id="PS51257">
    <property type="entry name" value="PROKAR_LIPOPROTEIN"/>
    <property type="match status" value="1"/>
</dbReference>
<dbReference type="EMBL" id="CP019791">
    <property type="protein sequence ID" value="AQT67513.1"/>
    <property type="molecule type" value="Genomic_DNA"/>
</dbReference>
<accession>A0A1U9NHW0</accession>
<dbReference type="InterPro" id="IPR032033">
    <property type="entry name" value="Cytochrome_P460"/>
</dbReference>
<gene>
    <name evidence="4" type="ORF">STSP2_00661</name>
</gene>
<protein>
    <recommendedName>
        <fullName evidence="3">Cytochrome P460 domain-containing protein</fullName>
    </recommendedName>
</protein>
<sequence precursor="true">MNMHTKLTTMLITILITLLITAGCEQRPEDAGAEETQTPTQRQVEPEDQQQKDWQQQQDDMQKQQRDQQQQSDNPNSADAEYAEQLWTKIKDYENWTVPENFKGWQDGVSPHGKILKYYINDAAAEDLTQDGAIIVKENYSEKSEDALMAITIMEKRQGYDPETGDWFYVKYDPAGKVMTNPAGKKLAGLIGKGKSQGCIPCHAAAKGNDYLFMNDEKARTDRNDPNTTN</sequence>
<dbReference type="InterPro" id="IPR038142">
    <property type="entry name" value="Cytochrome_P460_sp"/>
</dbReference>
<dbReference type="CDD" id="cd20716">
    <property type="entry name" value="cyt_P460_fam"/>
    <property type="match status" value="1"/>
</dbReference>
<dbReference type="Proteomes" id="UP000189674">
    <property type="component" value="Chromosome"/>
</dbReference>
<reference evidence="5" key="1">
    <citation type="submission" date="2017-02" db="EMBL/GenBank/DDBJ databases">
        <title>Comparative genomics and description of representatives of a novel lineage of planctomycetes thriving in anoxic sediments.</title>
        <authorList>
            <person name="Spring S."/>
            <person name="Bunk B."/>
            <person name="Sproer C."/>
        </authorList>
    </citation>
    <scope>NUCLEOTIDE SEQUENCE [LARGE SCALE GENOMIC DNA]</scope>
    <source>
        <strain evidence="5">ST-NAGAB-D1</strain>
    </source>
</reference>
<keyword evidence="2" id="KW-0732">Signal</keyword>
<evidence type="ECO:0000259" key="3">
    <source>
        <dbReference type="Pfam" id="PF16694"/>
    </source>
</evidence>
<proteinExistence type="predicted"/>
<keyword evidence="5" id="KW-1185">Reference proteome</keyword>
<feature type="region of interest" description="Disordered" evidence="1">
    <location>
        <begin position="27"/>
        <end position="79"/>
    </location>
</feature>
<dbReference type="Gene3D" id="3.50.70.20">
    <property type="entry name" value="Cytochrome P460"/>
    <property type="match status" value="1"/>
</dbReference>
<dbReference type="AlphaFoldDB" id="A0A1U9NHW0"/>
<feature type="signal peptide" evidence="2">
    <location>
        <begin position="1"/>
        <end position="22"/>
    </location>
</feature>
<evidence type="ECO:0000313" key="4">
    <source>
        <dbReference type="EMBL" id="AQT67513.1"/>
    </source>
</evidence>
<evidence type="ECO:0000256" key="2">
    <source>
        <dbReference type="SAM" id="SignalP"/>
    </source>
</evidence>
<dbReference type="RefSeq" id="WP_205847983.1">
    <property type="nucleotide sequence ID" value="NZ_CP019791.1"/>
</dbReference>
<feature type="domain" description="Cytochrome P460" evidence="3">
    <location>
        <begin position="91"/>
        <end position="213"/>
    </location>
</feature>
<organism evidence="4 5">
    <name type="scientific">Anaerohalosphaera lusitana</name>
    <dbReference type="NCBI Taxonomy" id="1936003"/>
    <lineage>
        <taxon>Bacteria</taxon>
        <taxon>Pseudomonadati</taxon>
        <taxon>Planctomycetota</taxon>
        <taxon>Phycisphaerae</taxon>
        <taxon>Sedimentisphaerales</taxon>
        <taxon>Anaerohalosphaeraceae</taxon>
        <taxon>Anaerohalosphaera</taxon>
    </lineage>
</organism>
<evidence type="ECO:0000313" key="5">
    <source>
        <dbReference type="Proteomes" id="UP000189674"/>
    </source>
</evidence>
<evidence type="ECO:0000256" key="1">
    <source>
        <dbReference type="SAM" id="MobiDB-lite"/>
    </source>
</evidence>
<feature type="chain" id="PRO_5012346504" description="Cytochrome P460 domain-containing protein" evidence="2">
    <location>
        <begin position="23"/>
        <end position="230"/>
    </location>
</feature>
<name>A0A1U9NHW0_9BACT</name>
<dbReference type="Pfam" id="PF16694">
    <property type="entry name" value="Cytochrome_P460"/>
    <property type="match status" value="1"/>
</dbReference>
<dbReference type="STRING" id="1936003.STSP2_00661"/>
<dbReference type="KEGG" id="alus:STSP2_00661"/>